<sequence>MDRKILLGIGIGLVLGVIFMFGYKYTASLSDSQIEEKARALGMIYESERKSILKGDN</sequence>
<name>A0A1S8S8E1_CLOBE</name>
<keyword evidence="1" id="KW-0812">Transmembrane</keyword>
<keyword evidence="1" id="KW-1133">Transmembrane helix</keyword>
<comment type="caution">
    <text evidence="2">The sequence shown here is derived from an EMBL/GenBank/DDBJ whole genome shotgun (WGS) entry which is preliminary data.</text>
</comment>
<evidence type="ECO:0000313" key="2">
    <source>
        <dbReference type="EMBL" id="OOM61758.1"/>
    </source>
</evidence>
<proteinExistence type="predicted"/>
<evidence type="ECO:0000256" key="1">
    <source>
        <dbReference type="SAM" id="Phobius"/>
    </source>
</evidence>
<accession>A0A1S8S8E1</accession>
<protein>
    <submittedName>
        <fullName evidence="2">Uncharacterized protein</fullName>
    </submittedName>
</protein>
<gene>
    <name evidence="2" type="ORF">CLBCK_21240</name>
</gene>
<dbReference type="EMBL" id="LZZI01000031">
    <property type="protein sequence ID" value="OOM61758.1"/>
    <property type="molecule type" value="Genomic_DNA"/>
</dbReference>
<evidence type="ECO:0000313" key="3">
    <source>
        <dbReference type="Proteomes" id="UP000190973"/>
    </source>
</evidence>
<organism evidence="2 3">
    <name type="scientific">Clostridium beijerinckii</name>
    <name type="common">Clostridium MP</name>
    <dbReference type="NCBI Taxonomy" id="1520"/>
    <lineage>
        <taxon>Bacteria</taxon>
        <taxon>Bacillati</taxon>
        <taxon>Bacillota</taxon>
        <taxon>Clostridia</taxon>
        <taxon>Eubacteriales</taxon>
        <taxon>Clostridiaceae</taxon>
        <taxon>Clostridium</taxon>
    </lineage>
</organism>
<dbReference type="Proteomes" id="UP000190973">
    <property type="component" value="Unassembled WGS sequence"/>
</dbReference>
<dbReference type="AlphaFoldDB" id="A0A1S8S8E1"/>
<keyword evidence="1" id="KW-0472">Membrane</keyword>
<feature type="transmembrane region" description="Helical" evidence="1">
    <location>
        <begin position="5"/>
        <end position="23"/>
    </location>
</feature>
<reference evidence="2 3" key="1">
    <citation type="submission" date="2016-05" db="EMBL/GenBank/DDBJ databases">
        <title>Microbial solvent formation.</title>
        <authorList>
            <person name="Poehlein A."/>
            <person name="Montoya Solano J.D."/>
            <person name="Flitsch S."/>
            <person name="Krabben P."/>
            <person name="Duerre P."/>
            <person name="Daniel R."/>
        </authorList>
    </citation>
    <scope>NUCLEOTIDE SEQUENCE [LARGE SCALE GENOMIC DNA]</scope>
    <source>
        <strain evidence="2 3">DSM 53</strain>
    </source>
</reference>